<protein>
    <submittedName>
        <fullName evidence="2">Glycerophosphodiester phosphodiesterase</fullName>
    </submittedName>
</protein>
<organism evidence="2 3">
    <name type="scientific">Pontibacillus halophilus JSM 076056 = DSM 19796</name>
    <dbReference type="NCBI Taxonomy" id="1385510"/>
    <lineage>
        <taxon>Bacteria</taxon>
        <taxon>Bacillati</taxon>
        <taxon>Bacillota</taxon>
        <taxon>Bacilli</taxon>
        <taxon>Bacillales</taxon>
        <taxon>Bacillaceae</taxon>
        <taxon>Pontibacillus</taxon>
    </lineage>
</organism>
<evidence type="ECO:0000313" key="2">
    <source>
        <dbReference type="EMBL" id="KGX91360.1"/>
    </source>
</evidence>
<dbReference type="PANTHER" id="PTHR46211:SF1">
    <property type="entry name" value="GLYCEROPHOSPHODIESTER PHOSPHODIESTERASE, CYTOPLASMIC"/>
    <property type="match status" value="1"/>
</dbReference>
<dbReference type="eggNOG" id="COG0584">
    <property type="taxonomic scope" value="Bacteria"/>
</dbReference>
<dbReference type="EMBL" id="AVPE01000010">
    <property type="protein sequence ID" value="KGX91360.1"/>
    <property type="molecule type" value="Genomic_DNA"/>
</dbReference>
<dbReference type="InterPro" id="IPR030395">
    <property type="entry name" value="GP_PDE_dom"/>
</dbReference>
<dbReference type="Pfam" id="PF03009">
    <property type="entry name" value="GDPD"/>
    <property type="match status" value="1"/>
</dbReference>
<dbReference type="AlphaFoldDB" id="A0A0A5GJM7"/>
<dbReference type="STRING" id="1385510.GCA_000425205_02443"/>
<reference evidence="2 3" key="1">
    <citation type="submission" date="2013-08" db="EMBL/GenBank/DDBJ databases">
        <authorList>
            <person name="Huang J."/>
            <person name="Wang G."/>
        </authorList>
    </citation>
    <scope>NUCLEOTIDE SEQUENCE [LARGE SCALE GENOMIC DNA]</scope>
    <source>
        <strain evidence="2 3">JSM 076056</strain>
    </source>
</reference>
<proteinExistence type="predicted"/>
<sequence length="253" mass="29113">MSTTIYAHRGSSGLSPENTMPAFQQAEQLGAEGIETDVQLTKDKVPVLIHDETVDRTTNGMGYVKDLTYNELMQLDAGSWYAERFQGTKIVSLEEFLSWIKPKDFAINLELKNNIVDYPNLEAIVLEQLRTFQLEERTVISSFNSESIKRFRSLASDVELALLSSKRMEDPLRNLTECGANAFHANYRLLTKKLMQQCDHHNVPLRIYTVNRPSRMMRCYNLGCDGIFTDFPHLSMEKKELHHHQQLRKKASQ</sequence>
<dbReference type="PANTHER" id="PTHR46211">
    <property type="entry name" value="GLYCEROPHOSPHORYL DIESTER PHOSPHODIESTERASE"/>
    <property type="match status" value="1"/>
</dbReference>
<feature type="domain" description="GP-PDE" evidence="1">
    <location>
        <begin position="3"/>
        <end position="239"/>
    </location>
</feature>
<dbReference type="Gene3D" id="3.20.20.190">
    <property type="entry name" value="Phosphatidylinositol (PI) phosphodiesterase"/>
    <property type="match status" value="1"/>
</dbReference>
<dbReference type="GO" id="GO:0006629">
    <property type="term" value="P:lipid metabolic process"/>
    <property type="evidence" value="ECO:0007669"/>
    <property type="project" value="InterPro"/>
</dbReference>
<name>A0A0A5GJM7_9BACI</name>
<dbReference type="GO" id="GO:0008081">
    <property type="term" value="F:phosphoric diester hydrolase activity"/>
    <property type="evidence" value="ECO:0007669"/>
    <property type="project" value="InterPro"/>
</dbReference>
<dbReference type="CDD" id="cd08563">
    <property type="entry name" value="GDPD_TtGDE_like"/>
    <property type="match status" value="1"/>
</dbReference>
<dbReference type="InterPro" id="IPR017946">
    <property type="entry name" value="PLC-like_Pdiesterase_TIM-brl"/>
</dbReference>
<dbReference type="Proteomes" id="UP000030528">
    <property type="component" value="Unassembled WGS sequence"/>
</dbReference>
<evidence type="ECO:0000259" key="1">
    <source>
        <dbReference type="PROSITE" id="PS51704"/>
    </source>
</evidence>
<keyword evidence="3" id="KW-1185">Reference proteome</keyword>
<accession>A0A0A5GJM7</accession>
<dbReference type="SUPFAM" id="SSF51695">
    <property type="entry name" value="PLC-like phosphodiesterases"/>
    <property type="match status" value="1"/>
</dbReference>
<dbReference type="PROSITE" id="PS51704">
    <property type="entry name" value="GP_PDE"/>
    <property type="match status" value="1"/>
</dbReference>
<dbReference type="OrthoDB" id="384721at2"/>
<gene>
    <name evidence="2" type="ORF">N781_04685</name>
</gene>
<evidence type="ECO:0000313" key="3">
    <source>
        <dbReference type="Proteomes" id="UP000030528"/>
    </source>
</evidence>
<dbReference type="RefSeq" id="WP_026800781.1">
    <property type="nucleotide sequence ID" value="NZ_AULI01000010.1"/>
</dbReference>
<comment type="caution">
    <text evidence="2">The sequence shown here is derived from an EMBL/GenBank/DDBJ whole genome shotgun (WGS) entry which is preliminary data.</text>
</comment>